<dbReference type="InterPro" id="IPR007696">
    <property type="entry name" value="DNA_mismatch_repair_MutS_core"/>
</dbReference>
<dbReference type="Pfam" id="PF05192">
    <property type="entry name" value="MutS_III"/>
    <property type="match status" value="1"/>
</dbReference>
<evidence type="ECO:0000256" key="4">
    <source>
        <dbReference type="ARBA" id="ARBA00022840"/>
    </source>
</evidence>
<evidence type="ECO:0000256" key="2">
    <source>
        <dbReference type="ARBA" id="ARBA00022741"/>
    </source>
</evidence>
<evidence type="ECO:0000256" key="5">
    <source>
        <dbReference type="ARBA" id="ARBA00023125"/>
    </source>
</evidence>
<evidence type="ECO:0000256" key="1">
    <source>
        <dbReference type="ARBA" id="ARBA00006271"/>
    </source>
</evidence>
<dbReference type="Gene3D" id="3.40.50.300">
    <property type="entry name" value="P-loop containing nucleotide triphosphate hydrolases"/>
    <property type="match status" value="1"/>
</dbReference>
<dbReference type="InterPro" id="IPR045076">
    <property type="entry name" value="MutS"/>
</dbReference>
<dbReference type="NCBIfam" id="TIGR01070">
    <property type="entry name" value="mutS1"/>
    <property type="match status" value="1"/>
</dbReference>
<keyword evidence="5" id="KW-0238">DNA-binding</keyword>
<dbReference type="Gene3D" id="6.10.140.430">
    <property type="match status" value="1"/>
</dbReference>
<comment type="similarity">
    <text evidence="1">Belongs to the DNA mismatch repair MutS family.</text>
</comment>
<keyword evidence="6" id="KW-0234">DNA repair</keyword>
<dbReference type="InterPro" id="IPR027417">
    <property type="entry name" value="P-loop_NTPase"/>
</dbReference>
<dbReference type="EMBL" id="UOEW01000278">
    <property type="protein sequence ID" value="VAW40619.1"/>
    <property type="molecule type" value="Genomic_DNA"/>
</dbReference>
<keyword evidence="3" id="KW-0227">DNA damage</keyword>
<dbReference type="GO" id="GO:0005524">
    <property type="term" value="F:ATP binding"/>
    <property type="evidence" value="ECO:0007669"/>
    <property type="project" value="UniProtKB-KW"/>
</dbReference>
<evidence type="ECO:0000313" key="8">
    <source>
        <dbReference type="EMBL" id="VAW40619.1"/>
    </source>
</evidence>
<dbReference type="AlphaFoldDB" id="A0A3B0VUU1"/>
<accession>A0A3B0VUU1</accession>
<dbReference type="PANTHER" id="PTHR11361:SF34">
    <property type="entry name" value="DNA MISMATCH REPAIR PROTEIN MSH1, MITOCHONDRIAL"/>
    <property type="match status" value="1"/>
</dbReference>
<dbReference type="InterPro" id="IPR036678">
    <property type="entry name" value="MutS_con_dom_sf"/>
</dbReference>
<dbReference type="Pfam" id="PF05190">
    <property type="entry name" value="MutS_IV"/>
    <property type="match status" value="1"/>
</dbReference>
<dbReference type="InterPro" id="IPR016151">
    <property type="entry name" value="DNA_mismatch_repair_MutS_N"/>
</dbReference>
<name>A0A3B0VUU1_9ZZZZ</name>
<dbReference type="FunFam" id="3.40.50.300:FF:000283">
    <property type="entry name" value="DNA mismatch repair protein MutS"/>
    <property type="match status" value="1"/>
</dbReference>
<dbReference type="GO" id="GO:0006298">
    <property type="term" value="P:mismatch repair"/>
    <property type="evidence" value="ECO:0007669"/>
    <property type="project" value="InterPro"/>
</dbReference>
<dbReference type="Pfam" id="PF00488">
    <property type="entry name" value="MutS_V"/>
    <property type="match status" value="1"/>
</dbReference>
<dbReference type="HAMAP" id="MF_00096">
    <property type="entry name" value="MutS"/>
    <property type="match status" value="1"/>
</dbReference>
<protein>
    <submittedName>
        <fullName evidence="8">DNA mismatch repair protein MutS</fullName>
    </submittedName>
</protein>
<dbReference type="PANTHER" id="PTHR11361">
    <property type="entry name" value="DNA MISMATCH REPAIR PROTEIN MUTS FAMILY MEMBER"/>
    <property type="match status" value="1"/>
</dbReference>
<dbReference type="Gene3D" id="1.10.1420.10">
    <property type="match status" value="2"/>
</dbReference>
<keyword evidence="4" id="KW-0067">ATP-binding</keyword>
<evidence type="ECO:0000259" key="7">
    <source>
        <dbReference type="PROSITE" id="PS00486"/>
    </source>
</evidence>
<dbReference type="SUPFAM" id="SSF48334">
    <property type="entry name" value="DNA repair protein MutS, domain III"/>
    <property type="match status" value="1"/>
</dbReference>
<dbReference type="InterPro" id="IPR005748">
    <property type="entry name" value="DNA_mismatch_repair_MutS"/>
</dbReference>
<dbReference type="SUPFAM" id="SSF55271">
    <property type="entry name" value="DNA repair protein MutS, domain I"/>
    <property type="match status" value="1"/>
</dbReference>
<dbReference type="GO" id="GO:0030983">
    <property type="term" value="F:mismatched DNA binding"/>
    <property type="evidence" value="ECO:0007669"/>
    <property type="project" value="InterPro"/>
</dbReference>
<dbReference type="InterPro" id="IPR000432">
    <property type="entry name" value="DNA_mismatch_repair_MutS_C"/>
</dbReference>
<organism evidence="8">
    <name type="scientific">hydrothermal vent metagenome</name>
    <dbReference type="NCBI Taxonomy" id="652676"/>
    <lineage>
        <taxon>unclassified sequences</taxon>
        <taxon>metagenomes</taxon>
        <taxon>ecological metagenomes</taxon>
    </lineage>
</organism>
<dbReference type="SMART" id="SM00534">
    <property type="entry name" value="MUTSac"/>
    <property type="match status" value="1"/>
</dbReference>
<sequence length="850" mass="94937">MTKVKKTIPAHTPMMQQYLKIKADYADMLVFYRMGDFYELFMDDAIKAAKLLDITLTYRGKSNGNPIAMCGVPYHSVDPYLAKLVKMGRSIAICEQVGDPKTSKGPVERKVMRIITPGTVTEEALMDARSESLLVAVFANKNGYGIATCELSSGRVVVIEVADIDTLLAQVERLTPSELLLEENHPLCEQLSQYPINQRPSWDFDKDTALITLTKHYKTQDLKGFGISGSSLTINALGCLFNYIQHTQKVVLQHIQNIQTELLDEFLHLDATTRKNLEIETNTSGGDEYTLCQLMDYSITAMGSRKLRRWINQPLQNRDKLNTRLNSIATLNEQDIVFDLQEILKGIGDIERITTRISMLTARPRDLVTLAYSLKQVLALKQVLTPIESVEISKLNRSLGKHKAIINLIDSAIKENPPVIIRDGGVIADGYDEELDELRRISTDASQYMLDFEQREKDTSGIAALKVGYNRVHGYYIEISKLHSHNAPEHYIRRQTLKAVERYTTPELKVFEDKVLSSKERSLACEKALYQNLLESFNDDIGALQTTGHAVAKIDALNTFSERAISLNFNRPELTDDNCIEIIGGRHPVVEQIQSTPFEPNDMSLTQKTRMLIITGPNMGGKSTYMRQNALIVLLASIGSYVPAISARIGKIDRIFTRIGAGDDLAKGRSTFMVEMTETANILHNATENSLVLMDEIGRGTSTYDGLSLAQACALHLAQVNKSFTLFATHYFEITAFDKEIDSIKNVHLDAIEHDDSIIFLHSVKKGAASRSYGLQVAALAGIPSKVLQNAKKTLAILEQGNNAEPVPVQTSFFESMPEVSAVEKELKLINPDDLTPRQALDLLYMLKKL</sequence>
<dbReference type="Pfam" id="PF05188">
    <property type="entry name" value="MutS_II"/>
    <property type="match status" value="1"/>
</dbReference>
<dbReference type="InterPro" id="IPR007861">
    <property type="entry name" value="DNA_mismatch_repair_MutS_clamp"/>
</dbReference>
<dbReference type="GO" id="GO:0005829">
    <property type="term" value="C:cytosol"/>
    <property type="evidence" value="ECO:0007669"/>
    <property type="project" value="TreeGrafter"/>
</dbReference>
<dbReference type="SUPFAM" id="SSF52540">
    <property type="entry name" value="P-loop containing nucleoside triphosphate hydrolases"/>
    <property type="match status" value="1"/>
</dbReference>
<proteinExistence type="inferred from homology"/>
<dbReference type="Gene3D" id="3.40.1170.10">
    <property type="entry name" value="DNA repair protein MutS, domain I"/>
    <property type="match status" value="1"/>
</dbReference>
<dbReference type="InterPro" id="IPR017261">
    <property type="entry name" value="DNA_mismatch_repair_MutS/MSH"/>
</dbReference>
<feature type="domain" description="DNA mismatch repair proteins mutS family" evidence="7">
    <location>
        <begin position="690"/>
        <end position="706"/>
    </location>
</feature>
<dbReference type="PIRSF" id="PIRSF037677">
    <property type="entry name" value="DNA_mis_repair_Msh6"/>
    <property type="match status" value="1"/>
</dbReference>
<dbReference type="CDD" id="cd03284">
    <property type="entry name" value="ABC_MutS1"/>
    <property type="match status" value="1"/>
</dbReference>
<keyword evidence="2" id="KW-0547">Nucleotide-binding</keyword>
<dbReference type="SMART" id="SM00533">
    <property type="entry name" value="MUTSd"/>
    <property type="match status" value="1"/>
</dbReference>
<dbReference type="SUPFAM" id="SSF53150">
    <property type="entry name" value="DNA repair protein MutS, domain II"/>
    <property type="match status" value="1"/>
</dbReference>
<dbReference type="InterPro" id="IPR007695">
    <property type="entry name" value="DNA_mismatch_repair_MutS-lik_N"/>
</dbReference>
<gene>
    <name evidence="8" type="ORF">MNBD_GAMMA01-1644</name>
</gene>
<dbReference type="Gene3D" id="3.30.420.110">
    <property type="entry name" value="MutS, connector domain"/>
    <property type="match status" value="1"/>
</dbReference>
<evidence type="ECO:0000256" key="6">
    <source>
        <dbReference type="ARBA" id="ARBA00023204"/>
    </source>
</evidence>
<evidence type="ECO:0000256" key="3">
    <source>
        <dbReference type="ARBA" id="ARBA00022763"/>
    </source>
</evidence>
<dbReference type="PROSITE" id="PS00486">
    <property type="entry name" value="DNA_MISMATCH_REPAIR_2"/>
    <property type="match status" value="1"/>
</dbReference>
<dbReference type="GO" id="GO:0140664">
    <property type="term" value="F:ATP-dependent DNA damage sensor activity"/>
    <property type="evidence" value="ECO:0007669"/>
    <property type="project" value="InterPro"/>
</dbReference>
<dbReference type="NCBIfam" id="NF003810">
    <property type="entry name" value="PRK05399.1"/>
    <property type="match status" value="1"/>
</dbReference>
<reference evidence="8" key="1">
    <citation type="submission" date="2018-06" db="EMBL/GenBank/DDBJ databases">
        <authorList>
            <person name="Zhirakovskaya E."/>
        </authorList>
    </citation>
    <scope>NUCLEOTIDE SEQUENCE</scope>
</reference>
<dbReference type="InterPro" id="IPR036187">
    <property type="entry name" value="DNA_mismatch_repair_MutS_sf"/>
</dbReference>
<dbReference type="FunFam" id="1.10.1420.10:FF:000002">
    <property type="entry name" value="DNA mismatch repair protein MutS"/>
    <property type="match status" value="1"/>
</dbReference>
<dbReference type="FunFam" id="3.40.1170.10:FF:000001">
    <property type="entry name" value="DNA mismatch repair protein MutS"/>
    <property type="match status" value="1"/>
</dbReference>
<dbReference type="InterPro" id="IPR007860">
    <property type="entry name" value="DNA_mmatch_repair_MutS_con_dom"/>
</dbReference>
<dbReference type="Pfam" id="PF01624">
    <property type="entry name" value="MutS_I"/>
    <property type="match status" value="1"/>
</dbReference>